<evidence type="ECO:0000259" key="16">
    <source>
        <dbReference type="Pfam" id="PF07715"/>
    </source>
</evidence>
<feature type="domain" description="TonB-dependent receptor plug" evidence="16">
    <location>
        <begin position="53"/>
        <end position="166"/>
    </location>
</feature>
<evidence type="ECO:0000256" key="13">
    <source>
        <dbReference type="RuleBase" id="RU003357"/>
    </source>
</evidence>
<dbReference type="Gene3D" id="2.40.170.20">
    <property type="entry name" value="TonB-dependent receptor, beta-barrel domain"/>
    <property type="match status" value="1"/>
</dbReference>
<organism evidence="17 18">
    <name type="scientific">Lampropedia hyalina DSM 16112</name>
    <dbReference type="NCBI Taxonomy" id="1122156"/>
    <lineage>
        <taxon>Bacteria</taxon>
        <taxon>Pseudomonadati</taxon>
        <taxon>Pseudomonadota</taxon>
        <taxon>Betaproteobacteria</taxon>
        <taxon>Burkholderiales</taxon>
        <taxon>Comamonadaceae</taxon>
        <taxon>Lampropedia</taxon>
    </lineage>
</organism>
<keyword evidence="6 14" id="KW-0732">Signal</keyword>
<evidence type="ECO:0000313" key="18">
    <source>
        <dbReference type="Proteomes" id="UP000184327"/>
    </source>
</evidence>
<dbReference type="RefSeq" id="WP_073356177.1">
    <property type="nucleotide sequence ID" value="NZ_FQUZ01000016.1"/>
</dbReference>
<dbReference type="SUPFAM" id="SSF56935">
    <property type="entry name" value="Porins"/>
    <property type="match status" value="1"/>
</dbReference>
<evidence type="ECO:0000256" key="2">
    <source>
        <dbReference type="ARBA" id="ARBA00009810"/>
    </source>
</evidence>
<keyword evidence="10 17" id="KW-0675">Receptor</keyword>
<dbReference type="GO" id="GO:0009279">
    <property type="term" value="C:cell outer membrane"/>
    <property type="evidence" value="ECO:0007669"/>
    <property type="project" value="UniProtKB-SubCell"/>
</dbReference>
<keyword evidence="3 12" id="KW-0813">Transport</keyword>
<comment type="similarity">
    <text evidence="2 12 13">Belongs to the TonB-dependent receptor family.</text>
</comment>
<evidence type="ECO:0000256" key="10">
    <source>
        <dbReference type="ARBA" id="ARBA00023170"/>
    </source>
</evidence>
<evidence type="ECO:0000259" key="15">
    <source>
        <dbReference type="Pfam" id="PF00593"/>
    </source>
</evidence>
<keyword evidence="11 12" id="KW-0998">Cell outer membrane</keyword>
<comment type="subcellular location">
    <subcellularLocation>
        <location evidence="1 12">Cell outer membrane</location>
        <topology evidence="1 12">Multi-pass membrane protein</topology>
    </subcellularLocation>
</comment>
<dbReference type="InterPro" id="IPR037066">
    <property type="entry name" value="Plug_dom_sf"/>
</dbReference>
<gene>
    <name evidence="17" type="ORF">SAMN02745117_01564</name>
</gene>
<dbReference type="PROSITE" id="PS52016">
    <property type="entry name" value="TONB_DEPENDENT_REC_3"/>
    <property type="match status" value="1"/>
</dbReference>
<reference evidence="17 18" key="1">
    <citation type="submission" date="2016-11" db="EMBL/GenBank/DDBJ databases">
        <authorList>
            <person name="Jaros S."/>
            <person name="Januszkiewicz K."/>
            <person name="Wedrychowicz H."/>
        </authorList>
    </citation>
    <scope>NUCLEOTIDE SEQUENCE [LARGE SCALE GENOMIC DNA]</scope>
    <source>
        <strain evidence="17 18">DSM 16112</strain>
    </source>
</reference>
<dbReference type="InterPro" id="IPR039426">
    <property type="entry name" value="TonB-dep_rcpt-like"/>
</dbReference>
<evidence type="ECO:0000256" key="6">
    <source>
        <dbReference type="ARBA" id="ARBA00022729"/>
    </source>
</evidence>
<keyword evidence="8 13" id="KW-0798">TonB box</keyword>
<dbReference type="EMBL" id="FQUZ01000016">
    <property type="protein sequence ID" value="SHF23780.1"/>
    <property type="molecule type" value="Genomic_DNA"/>
</dbReference>
<evidence type="ECO:0000256" key="12">
    <source>
        <dbReference type="PROSITE-ProRule" id="PRU01360"/>
    </source>
</evidence>
<dbReference type="GO" id="GO:0015344">
    <property type="term" value="F:siderophore uptake transmembrane transporter activity"/>
    <property type="evidence" value="ECO:0007669"/>
    <property type="project" value="TreeGrafter"/>
</dbReference>
<dbReference type="PANTHER" id="PTHR30069">
    <property type="entry name" value="TONB-DEPENDENT OUTER MEMBRANE RECEPTOR"/>
    <property type="match status" value="1"/>
</dbReference>
<dbReference type="OrthoDB" id="183532at2"/>
<keyword evidence="4 12" id="KW-1134">Transmembrane beta strand</keyword>
<evidence type="ECO:0000256" key="4">
    <source>
        <dbReference type="ARBA" id="ARBA00022452"/>
    </source>
</evidence>
<evidence type="ECO:0000256" key="5">
    <source>
        <dbReference type="ARBA" id="ARBA00022692"/>
    </source>
</evidence>
<dbReference type="STRING" id="1122156.SAMN02745117_01564"/>
<feature type="chain" id="PRO_5009908692" evidence="14">
    <location>
        <begin position="31"/>
        <end position="777"/>
    </location>
</feature>
<dbReference type="AlphaFoldDB" id="A0A1M5A0E5"/>
<evidence type="ECO:0000256" key="3">
    <source>
        <dbReference type="ARBA" id="ARBA00022448"/>
    </source>
</evidence>
<evidence type="ECO:0000256" key="14">
    <source>
        <dbReference type="SAM" id="SignalP"/>
    </source>
</evidence>
<evidence type="ECO:0000256" key="11">
    <source>
        <dbReference type="ARBA" id="ARBA00023237"/>
    </source>
</evidence>
<dbReference type="Gene3D" id="2.170.130.10">
    <property type="entry name" value="TonB-dependent receptor, plug domain"/>
    <property type="match status" value="1"/>
</dbReference>
<proteinExistence type="inferred from homology"/>
<keyword evidence="7" id="KW-0406">Ion transport</keyword>
<dbReference type="Pfam" id="PF00593">
    <property type="entry name" value="TonB_dep_Rec_b-barrel"/>
    <property type="match status" value="1"/>
</dbReference>
<dbReference type="Pfam" id="PF07715">
    <property type="entry name" value="Plug"/>
    <property type="match status" value="1"/>
</dbReference>
<sequence length="777" mass="85518">MPSPTTPFAVAVTPVALSVALLCMASSATAQETPASNVLDEVVISAAGFEQKLTDAPASISVVTQEELAKRPYTSLIDAVRDLEGVDVGETSDKTGQRTISLRGMGADYTLVLVNGRRQSNHGDIYPNSFQGNQFNHIPPLDAIERIEVIRGPASTLYGADAMGGVINIITKKVGDQWAGSATVGRSFQQDSQFGDDTTLDFDLRGPIVADKLGLSIRGSIYDYEKSEPNYAPFTDPAGVVHERSLGFGSGGRTVDKTNKSLGFSLAFKPDSRQSLTLDWDMSRQKYDNSESQLGTLDGIASVWRASGGIVQPRVGYTRDQRFERDNWALTHEGEWDFGRSFVSLAYVETSNLGRSLPFRPGERHLLQEMYSGTGAYAGMSTAERRALAESTFLPRPKRTLESNQYTLDAKFDIPLRNLAGDHMLVVGGQMIDGELVDGVFGMEKDQDTGAQKQKMYALFVEDNWMPTEQFTLTAGLRYDHHDTFGSHVSPRVYGVYTLNPQWTVKGGVSTGYKTPNTTDLYDGITGFGGQGTNPWAGNPDLKPETSRNSELAVYWNHPNRHSFNATIFHNNFKDKIDNGEVTQTCAQTGGVRPCVNLGDYGDLGYTSYSQKVNVAKASIQGLELAGRYQLLPAIGLRGNYTYTDSEQKTGADAGQPLTNTSKHMANLTLDWQALPKLNTFLTAEYRSKRFRGSVDPATGEFLYYEGYNVLHLGASYKLNKNVTITGRVNNLLDRDFTSYRTSVVQNADGSYDVNFVDDYNNKDRARSFWISINARF</sequence>
<evidence type="ECO:0000256" key="1">
    <source>
        <dbReference type="ARBA" id="ARBA00004571"/>
    </source>
</evidence>
<name>A0A1M5A0E5_9BURK</name>
<dbReference type="InterPro" id="IPR012910">
    <property type="entry name" value="Plug_dom"/>
</dbReference>
<accession>A0A1M5A0E5</accession>
<evidence type="ECO:0000313" key="17">
    <source>
        <dbReference type="EMBL" id="SHF23780.1"/>
    </source>
</evidence>
<evidence type="ECO:0000256" key="7">
    <source>
        <dbReference type="ARBA" id="ARBA00023065"/>
    </source>
</evidence>
<dbReference type="CDD" id="cd01347">
    <property type="entry name" value="ligand_gated_channel"/>
    <property type="match status" value="1"/>
</dbReference>
<dbReference type="InterPro" id="IPR000531">
    <property type="entry name" value="Beta-barrel_TonB"/>
</dbReference>
<evidence type="ECO:0000256" key="9">
    <source>
        <dbReference type="ARBA" id="ARBA00023136"/>
    </source>
</evidence>
<keyword evidence="9 12" id="KW-0472">Membrane</keyword>
<evidence type="ECO:0000256" key="8">
    <source>
        <dbReference type="ARBA" id="ARBA00023077"/>
    </source>
</evidence>
<dbReference type="Proteomes" id="UP000184327">
    <property type="component" value="Unassembled WGS sequence"/>
</dbReference>
<keyword evidence="5 12" id="KW-0812">Transmembrane</keyword>
<feature type="domain" description="TonB-dependent receptor-like beta-barrel" evidence="15">
    <location>
        <begin position="272"/>
        <end position="732"/>
    </location>
</feature>
<dbReference type="GO" id="GO:0044718">
    <property type="term" value="P:siderophore transmembrane transport"/>
    <property type="evidence" value="ECO:0007669"/>
    <property type="project" value="TreeGrafter"/>
</dbReference>
<dbReference type="PANTHER" id="PTHR30069:SF53">
    <property type="entry name" value="COLICIN I RECEPTOR-RELATED"/>
    <property type="match status" value="1"/>
</dbReference>
<protein>
    <submittedName>
        <fullName evidence="17">Outer membrane receptor for ferrienterochelin and colicins</fullName>
    </submittedName>
</protein>
<keyword evidence="18" id="KW-1185">Reference proteome</keyword>
<feature type="signal peptide" evidence="14">
    <location>
        <begin position="1"/>
        <end position="30"/>
    </location>
</feature>
<dbReference type="InterPro" id="IPR036942">
    <property type="entry name" value="Beta-barrel_TonB_sf"/>
</dbReference>